<comment type="subcellular location">
    <subcellularLocation>
        <location evidence="1">Cell membrane</location>
        <topology evidence="1">Multi-pass membrane protein</topology>
    </subcellularLocation>
</comment>
<dbReference type="EMBL" id="AP026966">
    <property type="protein sequence ID" value="BDT60441.1"/>
    <property type="molecule type" value="Genomic_DNA"/>
</dbReference>
<proteinExistence type="predicted"/>
<dbReference type="InterPro" id="IPR050448">
    <property type="entry name" value="OpgB/LTA_synthase_biosynth"/>
</dbReference>
<name>A0ABN6TDZ6_9BURK</name>
<dbReference type="InterPro" id="IPR017850">
    <property type="entry name" value="Alkaline_phosphatase_core_sf"/>
</dbReference>
<evidence type="ECO:0000259" key="7">
    <source>
        <dbReference type="Pfam" id="PF00884"/>
    </source>
</evidence>
<dbReference type="Gene3D" id="3.40.720.10">
    <property type="entry name" value="Alkaline Phosphatase, subunit A"/>
    <property type="match status" value="1"/>
</dbReference>
<accession>A0ABN6TDZ6</accession>
<evidence type="ECO:0000313" key="8">
    <source>
        <dbReference type="EMBL" id="BDT60441.1"/>
    </source>
</evidence>
<keyword evidence="9" id="KW-1185">Reference proteome</keyword>
<evidence type="ECO:0000313" key="9">
    <source>
        <dbReference type="Proteomes" id="UP001163336"/>
    </source>
</evidence>
<keyword evidence="3 6" id="KW-0812">Transmembrane</keyword>
<feature type="transmembrane region" description="Helical" evidence="6">
    <location>
        <begin position="68"/>
        <end position="85"/>
    </location>
</feature>
<feature type="transmembrane region" description="Helical" evidence="6">
    <location>
        <begin position="21"/>
        <end position="48"/>
    </location>
</feature>
<dbReference type="Pfam" id="PF00884">
    <property type="entry name" value="Sulfatase"/>
    <property type="match status" value="1"/>
</dbReference>
<organism evidence="8 9">
    <name type="scientific">Massilia varians</name>
    <dbReference type="NCBI Taxonomy" id="457921"/>
    <lineage>
        <taxon>Bacteria</taxon>
        <taxon>Pseudomonadati</taxon>
        <taxon>Pseudomonadota</taxon>
        <taxon>Betaproteobacteria</taxon>
        <taxon>Burkholderiales</taxon>
        <taxon>Oxalobacteraceae</taxon>
        <taxon>Telluria group</taxon>
        <taxon>Massilia</taxon>
    </lineage>
</organism>
<keyword evidence="5 6" id="KW-0472">Membrane</keyword>
<feature type="transmembrane region" description="Helical" evidence="6">
    <location>
        <begin position="176"/>
        <end position="193"/>
    </location>
</feature>
<gene>
    <name evidence="8" type="ORF">MasN3_39350</name>
</gene>
<feature type="transmembrane region" description="Helical" evidence="6">
    <location>
        <begin position="92"/>
        <end position="114"/>
    </location>
</feature>
<dbReference type="InterPro" id="IPR000917">
    <property type="entry name" value="Sulfatase_N"/>
</dbReference>
<dbReference type="PANTHER" id="PTHR47371:SF3">
    <property type="entry name" value="PHOSPHOGLYCEROL TRANSFERASE I"/>
    <property type="match status" value="1"/>
</dbReference>
<dbReference type="PANTHER" id="PTHR47371">
    <property type="entry name" value="LIPOTEICHOIC ACID SYNTHASE"/>
    <property type="match status" value="1"/>
</dbReference>
<dbReference type="RefSeq" id="WP_281909570.1">
    <property type="nucleotide sequence ID" value="NZ_AP026966.1"/>
</dbReference>
<dbReference type="CDD" id="cd16015">
    <property type="entry name" value="LTA_synthase"/>
    <property type="match status" value="1"/>
</dbReference>
<evidence type="ECO:0000256" key="2">
    <source>
        <dbReference type="ARBA" id="ARBA00022475"/>
    </source>
</evidence>
<evidence type="ECO:0000256" key="5">
    <source>
        <dbReference type="ARBA" id="ARBA00023136"/>
    </source>
</evidence>
<feature type="transmembrane region" description="Helical" evidence="6">
    <location>
        <begin position="145"/>
        <end position="164"/>
    </location>
</feature>
<sequence>MEGLPVRQRLQAALKAALDTAAFTLSSLPALMLAWLCLRIAEAIHAAAAGVPHSTLFGVGIGNDTLSLLRYGFVFLLGSLPLAFIASQRLRIACLGTLWSALLCADAALLQYHWVAGVPLGADLFAYSGDEVATVMASGWQASPLLLAALVLGLGVLWGVLLLSRHELWPRASGRMAGIALATSLAAFAFLPARMVPAVVHTDADLGFVINKAAFFADSNLAGLRGQAAQASDHGTLQGQAPWDGKDPHYPFLRAERTPDTLGPLLRRADAPPNLVFVIVEGLGRSFSGPGARLGSFTPFLDELAGRSLYFENFLSGQGRTFGVLTTIFGSLPFGEHGLAALGERMPRHDSLLSILKGQGYDLRFYSGSNMEFDNEGLFLRRQGVDSIVSEKDYGPDTQRANDWGYADRDLMDMALRREAAARAAPYATIIQTTSMHTPFTFPGKDAYLQRVDAHVARLGLRDRPEYRAQREVFASILYTDDALRLFFEKASTLPGYANTVFVITGDHRLPELPMDTRIERYHVPLIIHSPLLKAPGSVKSVSSQFDIAPSLLAWLSKDYGLKAPRQVTWLGTGLDTEKSFRNLHAIPLKQTRTEMSDFVSGTAYLAQGNLYMLGDGMETERADNPAALSLAQAQFHAFLKANRQAGTSTALAPEGGALAGWGGERSLHSTPLVQQAGDVAVRGLRPRPDAKRLAIEATFSNSATTESRAFAPLLVIADAHGVEIGETTGEARRLGAGESASITLRANLPRLPSGTYYISVIPSHPDTGRAIGVGQYHVELKL</sequence>
<feature type="domain" description="Sulfatase N-terminal" evidence="7">
    <location>
        <begin position="273"/>
        <end position="556"/>
    </location>
</feature>
<evidence type="ECO:0000256" key="6">
    <source>
        <dbReference type="SAM" id="Phobius"/>
    </source>
</evidence>
<evidence type="ECO:0000256" key="3">
    <source>
        <dbReference type="ARBA" id="ARBA00022692"/>
    </source>
</evidence>
<evidence type="ECO:0000256" key="1">
    <source>
        <dbReference type="ARBA" id="ARBA00004651"/>
    </source>
</evidence>
<keyword evidence="2" id="KW-1003">Cell membrane</keyword>
<dbReference type="Proteomes" id="UP001163336">
    <property type="component" value="Chromosome"/>
</dbReference>
<reference evidence="8" key="1">
    <citation type="submission" date="2022-11" db="EMBL/GenBank/DDBJ databases">
        <title>Isolation and characterization of PLA-degrading bacterium Massilia sp. from Antarctic soil.</title>
        <authorList>
            <person name="Sato K."/>
            <person name="Gomez-Fuentes C."/>
            <person name="Ahmad S.A."/>
            <person name="Zulkharnain A."/>
        </authorList>
    </citation>
    <scope>NUCLEOTIDE SEQUENCE</scope>
    <source>
        <strain evidence="8">N-3</strain>
    </source>
</reference>
<keyword evidence="4 6" id="KW-1133">Transmembrane helix</keyword>
<protein>
    <recommendedName>
        <fullName evidence="7">Sulfatase N-terminal domain-containing protein</fullName>
    </recommendedName>
</protein>
<evidence type="ECO:0000256" key="4">
    <source>
        <dbReference type="ARBA" id="ARBA00022989"/>
    </source>
</evidence>
<dbReference type="SUPFAM" id="SSF53649">
    <property type="entry name" value="Alkaline phosphatase-like"/>
    <property type="match status" value="1"/>
</dbReference>